<proteinExistence type="predicted"/>
<dbReference type="EMBL" id="MN740170">
    <property type="protein sequence ID" value="QHT91846.1"/>
    <property type="molecule type" value="Genomic_DNA"/>
</dbReference>
<evidence type="ECO:0000313" key="1">
    <source>
        <dbReference type="EMBL" id="QHT91846.1"/>
    </source>
</evidence>
<dbReference type="AlphaFoldDB" id="A0A6C0IHA4"/>
<reference evidence="1" key="1">
    <citation type="journal article" date="2020" name="Nature">
        <title>Giant virus diversity and host interactions through global metagenomics.</title>
        <authorList>
            <person name="Schulz F."/>
            <person name="Roux S."/>
            <person name="Paez-Espino D."/>
            <person name="Jungbluth S."/>
            <person name="Walsh D.A."/>
            <person name="Denef V.J."/>
            <person name="McMahon K.D."/>
            <person name="Konstantinidis K.T."/>
            <person name="Eloe-Fadrosh E.A."/>
            <person name="Kyrpides N.C."/>
            <person name="Woyke T."/>
        </authorList>
    </citation>
    <scope>NUCLEOTIDE SEQUENCE</scope>
    <source>
        <strain evidence="1">GVMAG-M-3300023184-86</strain>
    </source>
</reference>
<name>A0A6C0IHA4_9ZZZZ</name>
<accession>A0A6C0IHA4</accession>
<organism evidence="1">
    <name type="scientific">viral metagenome</name>
    <dbReference type="NCBI Taxonomy" id="1070528"/>
    <lineage>
        <taxon>unclassified sequences</taxon>
        <taxon>metagenomes</taxon>
        <taxon>organismal metagenomes</taxon>
    </lineage>
</organism>
<protein>
    <submittedName>
        <fullName evidence="1">Uncharacterized protein</fullName>
    </submittedName>
</protein>
<sequence length="280" mass="31380">MSYTYNPQVPRVWSRVQNECSTINDSNNINNNNTIPNQSDKQMLLKGNVLQYKQNSSNLTKNQRYSKIAKGQWTNRTKTWATQSQTYSNPNTSSLLRVNYSKLPIPSNAVLTLDCSANFIKDGGNLVCNTVANPCTDVVIKSTNNIVCYSTTYSDVPGPPKELCWKNGTQSWYPRQKLTMNNSTSQWLQGYKGFTSAVSPGAPYLMADVSNNKVSLTWKIIFNTCLPVNSFNIYENDQFIENVPYTTTNISYTVFNINTFFVTSVSGINESGPSNVIIVN</sequence>